<proteinExistence type="predicted"/>
<dbReference type="Proteomes" id="UP001341840">
    <property type="component" value="Unassembled WGS sequence"/>
</dbReference>
<comment type="caution">
    <text evidence="1">The sequence shown here is derived from an EMBL/GenBank/DDBJ whole genome shotgun (WGS) entry which is preliminary data.</text>
</comment>
<name>A0ABU6STB5_9FABA</name>
<evidence type="ECO:0000313" key="1">
    <source>
        <dbReference type="EMBL" id="MED6139038.1"/>
    </source>
</evidence>
<protein>
    <submittedName>
        <fullName evidence="1">Uncharacterized protein</fullName>
    </submittedName>
</protein>
<sequence>MRDDCIQVSKSSSRSTHLIETMLEGFSGNSFPNHHQDVASSVLSLNHQGAMLWGMSHTVRKPGHLQHDIFLFPSSIVGGLALRILHHLPSAPLEKRLEVLGTATHEMSVCAKAEVSTGKISTTVSRCANISLKPHLLQMILAAVIEINLEFQEYHLS</sequence>
<gene>
    <name evidence="1" type="ORF">PIB30_080081</name>
</gene>
<accession>A0ABU6STB5</accession>
<reference evidence="1 2" key="1">
    <citation type="journal article" date="2023" name="Plants (Basel)">
        <title>Bridging the Gap: Combining Genomics and Transcriptomics Approaches to Understand Stylosanthes scabra, an Orphan Legume from the Brazilian Caatinga.</title>
        <authorList>
            <person name="Ferreira-Neto J.R.C."/>
            <person name="da Silva M.D."/>
            <person name="Binneck E."/>
            <person name="de Melo N.F."/>
            <person name="da Silva R.H."/>
            <person name="de Melo A.L.T.M."/>
            <person name="Pandolfi V."/>
            <person name="Bustamante F.O."/>
            <person name="Brasileiro-Vidal A.C."/>
            <person name="Benko-Iseppon A.M."/>
        </authorList>
    </citation>
    <scope>NUCLEOTIDE SEQUENCE [LARGE SCALE GENOMIC DNA]</scope>
    <source>
        <tissue evidence="1">Leaves</tissue>
    </source>
</reference>
<dbReference type="EMBL" id="JASCZI010061570">
    <property type="protein sequence ID" value="MED6139038.1"/>
    <property type="molecule type" value="Genomic_DNA"/>
</dbReference>
<keyword evidence="2" id="KW-1185">Reference proteome</keyword>
<evidence type="ECO:0000313" key="2">
    <source>
        <dbReference type="Proteomes" id="UP001341840"/>
    </source>
</evidence>
<organism evidence="1 2">
    <name type="scientific">Stylosanthes scabra</name>
    <dbReference type="NCBI Taxonomy" id="79078"/>
    <lineage>
        <taxon>Eukaryota</taxon>
        <taxon>Viridiplantae</taxon>
        <taxon>Streptophyta</taxon>
        <taxon>Embryophyta</taxon>
        <taxon>Tracheophyta</taxon>
        <taxon>Spermatophyta</taxon>
        <taxon>Magnoliopsida</taxon>
        <taxon>eudicotyledons</taxon>
        <taxon>Gunneridae</taxon>
        <taxon>Pentapetalae</taxon>
        <taxon>rosids</taxon>
        <taxon>fabids</taxon>
        <taxon>Fabales</taxon>
        <taxon>Fabaceae</taxon>
        <taxon>Papilionoideae</taxon>
        <taxon>50 kb inversion clade</taxon>
        <taxon>dalbergioids sensu lato</taxon>
        <taxon>Dalbergieae</taxon>
        <taxon>Pterocarpus clade</taxon>
        <taxon>Stylosanthes</taxon>
    </lineage>
</organism>